<dbReference type="OrthoDB" id="2333384at2759"/>
<dbReference type="EnsemblMetazoa" id="XM_008181075.3">
    <property type="protein sequence ID" value="XP_008179297.1"/>
    <property type="gene ID" value="LOC100164069"/>
</dbReference>
<evidence type="ECO:0000256" key="2">
    <source>
        <dbReference type="ARBA" id="ARBA00022606"/>
    </source>
</evidence>
<feature type="domain" description="Arrestin C-terminal-like" evidence="3">
    <location>
        <begin position="186"/>
        <end position="319"/>
    </location>
</feature>
<dbReference type="RefSeq" id="XP_008179297.1">
    <property type="nucleotide sequence ID" value="XM_008181075.2"/>
</dbReference>
<dbReference type="KEGG" id="api:100164069"/>
<dbReference type="Proteomes" id="UP000007819">
    <property type="component" value="Chromosome A1"/>
</dbReference>
<dbReference type="GO" id="GO:0015031">
    <property type="term" value="P:protein transport"/>
    <property type="evidence" value="ECO:0007669"/>
    <property type="project" value="TreeGrafter"/>
</dbReference>
<comment type="similarity">
    <text evidence="1">Belongs to the arrestin family.</text>
</comment>
<dbReference type="AlphaFoldDB" id="A0A8R2JQT4"/>
<dbReference type="GO" id="GO:0005737">
    <property type="term" value="C:cytoplasm"/>
    <property type="evidence" value="ECO:0007669"/>
    <property type="project" value="TreeGrafter"/>
</dbReference>
<organism evidence="4 5">
    <name type="scientific">Acyrthosiphon pisum</name>
    <name type="common">Pea aphid</name>
    <dbReference type="NCBI Taxonomy" id="7029"/>
    <lineage>
        <taxon>Eukaryota</taxon>
        <taxon>Metazoa</taxon>
        <taxon>Ecdysozoa</taxon>
        <taxon>Arthropoda</taxon>
        <taxon>Hexapoda</taxon>
        <taxon>Insecta</taxon>
        <taxon>Pterygota</taxon>
        <taxon>Neoptera</taxon>
        <taxon>Paraneoptera</taxon>
        <taxon>Hemiptera</taxon>
        <taxon>Sternorrhyncha</taxon>
        <taxon>Aphidomorpha</taxon>
        <taxon>Aphidoidea</taxon>
        <taxon>Aphididae</taxon>
        <taxon>Macrosiphini</taxon>
        <taxon>Acyrthosiphon</taxon>
    </lineage>
</organism>
<reference evidence="5" key="1">
    <citation type="submission" date="2010-06" db="EMBL/GenBank/DDBJ databases">
        <authorList>
            <person name="Jiang H."/>
            <person name="Abraham K."/>
            <person name="Ali S."/>
            <person name="Alsbrooks S.L."/>
            <person name="Anim B.N."/>
            <person name="Anosike U.S."/>
            <person name="Attaway T."/>
            <person name="Bandaranaike D.P."/>
            <person name="Battles P.K."/>
            <person name="Bell S.N."/>
            <person name="Bell A.V."/>
            <person name="Beltran B."/>
            <person name="Bickham C."/>
            <person name="Bustamante Y."/>
            <person name="Caleb T."/>
            <person name="Canada A."/>
            <person name="Cardenas V."/>
            <person name="Carter K."/>
            <person name="Chacko J."/>
            <person name="Chandrabose M.N."/>
            <person name="Chavez D."/>
            <person name="Chavez A."/>
            <person name="Chen L."/>
            <person name="Chu H.-S."/>
            <person name="Claassen K.J."/>
            <person name="Cockrell R."/>
            <person name="Collins M."/>
            <person name="Cooper J.A."/>
            <person name="Cree A."/>
            <person name="Curry S.M."/>
            <person name="Da Y."/>
            <person name="Dao M.D."/>
            <person name="Das B."/>
            <person name="Davila M.-L."/>
            <person name="Davy-Carroll L."/>
            <person name="Denson S."/>
            <person name="Dinh H."/>
            <person name="Ebong V.E."/>
            <person name="Edwards J.R."/>
            <person name="Egan A."/>
            <person name="El-Daye J."/>
            <person name="Escobedo L."/>
            <person name="Fernandez S."/>
            <person name="Fernando P.R."/>
            <person name="Flagg N."/>
            <person name="Forbes L.D."/>
            <person name="Fowler R.G."/>
            <person name="Fu Q."/>
            <person name="Gabisi R.A."/>
            <person name="Ganer J."/>
            <person name="Garbino Pronczuk A."/>
            <person name="Garcia R.M."/>
            <person name="Garner T."/>
            <person name="Garrett T.E."/>
            <person name="Gonzalez D.A."/>
            <person name="Hamid H."/>
            <person name="Hawkins E.S."/>
            <person name="Hirani K."/>
            <person name="Hogues M.E."/>
            <person name="Hollins B."/>
            <person name="Hsiao C.-H."/>
            <person name="Jabil R."/>
            <person name="James M.L."/>
            <person name="Jhangiani S.N."/>
            <person name="Johnson B."/>
            <person name="Johnson Q."/>
            <person name="Joshi V."/>
            <person name="Kalu J.B."/>
            <person name="Kam C."/>
            <person name="Kashfia A."/>
            <person name="Keebler J."/>
            <person name="Kisamo H."/>
            <person name="Kovar C.L."/>
            <person name="Lago L.A."/>
            <person name="Lai C.-Y."/>
            <person name="Laidlaw J."/>
            <person name="Lara F."/>
            <person name="Le T.-K."/>
            <person name="Lee S.L."/>
            <person name="Legall F.H."/>
            <person name="Lemon S.J."/>
            <person name="Lewis L.R."/>
            <person name="Li B."/>
            <person name="Liu Y."/>
            <person name="Liu Y.-S."/>
            <person name="Lopez J."/>
            <person name="Lozado R.J."/>
            <person name="Lu J."/>
            <person name="Madu R.C."/>
            <person name="Maheshwari M."/>
            <person name="Maheshwari R."/>
            <person name="Malloy K."/>
            <person name="Martinez E."/>
            <person name="Mathew T."/>
            <person name="Mercado I.C."/>
            <person name="Mercado C."/>
            <person name="Meyer B."/>
            <person name="Montgomery K."/>
            <person name="Morgan M.B."/>
            <person name="Munidasa M."/>
            <person name="Nazareth L.V."/>
            <person name="Nelson J."/>
            <person name="Ng B.M."/>
            <person name="Nguyen N.B."/>
            <person name="Nguyen P.Q."/>
            <person name="Nguyen T."/>
            <person name="Obregon M."/>
            <person name="Okwuonu G.O."/>
            <person name="Onwere C.G."/>
            <person name="Orozco G."/>
            <person name="Parra A."/>
            <person name="Patel S."/>
            <person name="Patil S."/>
            <person name="Perez A."/>
            <person name="Perez Y."/>
            <person name="Pham C."/>
            <person name="Primus E.L."/>
            <person name="Pu L.-L."/>
            <person name="Puazo M."/>
            <person name="Qin X."/>
            <person name="Quiroz J.B."/>
            <person name="Reese J."/>
            <person name="Richards S."/>
            <person name="Rives C.M."/>
            <person name="Robberts R."/>
            <person name="Ruiz S.J."/>
            <person name="Ruiz M.J."/>
            <person name="Santibanez J."/>
            <person name="Schneider B.W."/>
            <person name="Sisson I."/>
            <person name="Smith M."/>
            <person name="Sodergren E."/>
            <person name="Song X.-Z."/>
            <person name="Song B.B."/>
            <person name="Summersgill H."/>
            <person name="Thelus R."/>
            <person name="Thornton R.D."/>
            <person name="Trejos Z.Y."/>
            <person name="Usmani K."/>
            <person name="Vattathil S."/>
            <person name="Villasana D."/>
            <person name="Walker D.L."/>
            <person name="Wang S."/>
            <person name="Wang K."/>
            <person name="White C.S."/>
            <person name="Williams A.C."/>
            <person name="Williamson J."/>
            <person name="Wilson K."/>
            <person name="Woghiren I.O."/>
            <person name="Woodworth J.R."/>
            <person name="Worley K.C."/>
            <person name="Wright R.A."/>
            <person name="Wu W."/>
            <person name="Young L."/>
            <person name="Zhang L."/>
            <person name="Zhang J."/>
            <person name="Zhu Y."/>
            <person name="Muzny D.M."/>
            <person name="Weinstock G."/>
            <person name="Gibbs R.A."/>
        </authorList>
    </citation>
    <scope>NUCLEOTIDE SEQUENCE [LARGE SCALE GENOMIC DNA]</scope>
    <source>
        <strain evidence="5">LSR1</strain>
    </source>
</reference>
<dbReference type="InterPro" id="IPR050357">
    <property type="entry name" value="Arrestin_domain-protein"/>
</dbReference>
<name>A0A8R2JQT4_ACYPI</name>
<evidence type="ECO:0000313" key="4">
    <source>
        <dbReference type="EnsemblMetazoa" id="XP_029344234.1"/>
    </source>
</evidence>
<dbReference type="InterPro" id="IPR014752">
    <property type="entry name" value="Arrestin-like_C"/>
</dbReference>
<sequence>MGIDNLQIIFDNPTAVFIPGEIITGRVLIIVSNSVKIKKVKLKFRGEGNVLWREHNLMTRRNSKNGSRRHSLAHSKTKTERYTAKEEYFNIKIILAGGEGKLLLKEGEHVYPFSVSLPDNLPSTFEEEYGRVQYIAKVVINIPWDIKRGKEITFEVISTLNLNDEPSLAEPKILEIEKFFCCCCCKSGPMTMIVYVPYTGFVPGQSIPVTIELDNNSNVDVDSIIIILERVLKFKARFPSSKIKCKALKIVNVCIDGVEKHTSKTRVEQIQIPSSLIIPNLKHCGIITDTYSLRVEACVNGGYINEVISVNIILGDMPLTIATDAHQFDYSFQPSNQSYFSSEPIPTNPLPSVGVDETISVPGYAQLVVPSNQFYSAPHNNLENGTILAQNSSLHIKLSAYPDPPPPYQFTDPEIATDIQVSSISTLSV</sequence>
<dbReference type="GeneID" id="100164069"/>
<dbReference type="PANTHER" id="PTHR11188">
    <property type="entry name" value="ARRESTIN DOMAIN CONTAINING PROTEIN"/>
    <property type="match status" value="1"/>
</dbReference>
<evidence type="ECO:0000313" key="5">
    <source>
        <dbReference type="Proteomes" id="UP000007819"/>
    </source>
</evidence>
<dbReference type="Gene3D" id="2.60.40.640">
    <property type="match status" value="2"/>
</dbReference>
<dbReference type="SMART" id="SM01017">
    <property type="entry name" value="Arrestin_C"/>
    <property type="match status" value="1"/>
</dbReference>
<dbReference type="Pfam" id="PF02752">
    <property type="entry name" value="Arrestin_C"/>
    <property type="match status" value="1"/>
</dbReference>
<dbReference type="InterPro" id="IPR011022">
    <property type="entry name" value="Arrestin_C-like"/>
</dbReference>
<reference evidence="4" key="2">
    <citation type="submission" date="2022-06" db="UniProtKB">
        <authorList>
            <consortium name="EnsemblMetazoa"/>
        </authorList>
    </citation>
    <scope>IDENTIFICATION</scope>
</reference>
<keyword evidence="2" id="KW-0716">Sensory transduction</keyword>
<dbReference type="PANTHER" id="PTHR11188:SF176">
    <property type="entry name" value="ARRESTIN DOMAIN-CONTAINING PROTEIN 1"/>
    <property type="match status" value="1"/>
</dbReference>
<accession>A0A8R2JQT4</accession>
<protein>
    <recommendedName>
        <fullName evidence="3">Arrestin C-terminal-like domain-containing protein</fullName>
    </recommendedName>
</protein>
<evidence type="ECO:0000256" key="1">
    <source>
        <dbReference type="ARBA" id="ARBA00005298"/>
    </source>
</evidence>
<dbReference type="EnsemblMetazoa" id="XM_029488374.1">
    <property type="protein sequence ID" value="XP_029344234.1"/>
    <property type="gene ID" value="LOC100164069"/>
</dbReference>
<dbReference type="SUPFAM" id="SSF81296">
    <property type="entry name" value="E set domains"/>
    <property type="match status" value="2"/>
</dbReference>
<dbReference type="InterPro" id="IPR014756">
    <property type="entry name" value="Ig_E-set"/>
</dbReference>
<keyword evidence="5" id="KW-1185">Reference proteome</keyword>
<dbReference type="Pfam" id="PF00339">
    <property type="entry name" value="Arrestin_N"/>
    <property type="match status" value="1"/>
</dbReference>
<proteinExistence type="inferred from homology"/>
<dbReference type="InterPro" id="IPR011021">
    <property type="entry name" value="Arrestin-like_N"/>
</dbReference>
<evidence type="ECO:0000259" key="3">
    <source>
        <dbReference type="SMART" id="SM01017"/>
    </source>
</evidence>